<dbReference type="OrthoDB" id="6090131at2759"/>
<evidence type="ECO:0000313" key="1">
    <source>
        <dbReference type="EMBL" id="CAB4016336.1"/>
    </source>
</evidence>
<protein>
    <submittedName>
        <fullName evidence="1">RNA-directed DNA polymerase from transposon X-element</fullName>
    </submittedName>
</protein>
<proteinExistence type="predicted"/>
<keyword evidence="1" id="KW-0548">Nucleotidyltransferase</keyword>
<reference evidence="1" key="1">
    <citation type="submission" date="2020-04" db="EMBL/GenBank/DDBJ databases">
        <authorList>
            <person name="Alioto T."/>
            <person name="Alioto T."/>
            <person name="Gomez Garrido J."/>
        </authorList>
    </citation>
    <scope>NUCLEOTIDE SEQUENCE</scope>
    <source>
        <strain evidence="1">A484AB</strain>
    </source>
</reference>
<evidence type="ECO:0000313" key="2">
    <source>
        <dbReference type="Proteomes" id="UP001152795"/>
    </source>
</evidence>
<comment type="caution">
    <text evidence="1">The sequence shown here is derived from an EMBL/GenBank/DDBJ whole genome shotgun (WGS) entry which is preliminary data.</text>
</comment>
<gene>
    <name evidence="1" type="ORF">PACLA_8A070941</name>
</gene>
<name>A0A7D9IYD0_PARCT</name>
<dbReference type="GO" id="GO:0003964">
    <property type="term" value="F:RNA-directed DNA polymerase activity"/>
    <property type="evidence" value="ECO:0007669"/>
    <property type="project" value="UniProtKB-KW"/>
</dbReference>
<organism evidence="1 2">
    <name type="scientific">Paramuricea clavata</name>
    <name type="common">Red gorgonian</name>
    <name type="synonym">Violescent sea-whip</name>
    <dbReference type="NCBI Taxonomy" id="317549"/>
    <lineage>
        <taxon>Eukaryota</taxon>
        <taxon>Metazoa</taxon>
        <taxon>Cnidaria</taxon>
        <taxon>Anthozoa</taxon>
        <taxon>Octocorallia</taxon>
        <taxon>Malacalcyonacea</taxon>
        <taxon>Plexauridae</taxon>
        <taxon>Paramuricea</taxon>
    </lineage>
</organism>
<sequence length="108" mass="12746">MTSQYVTPRTHRVMSKEVININEKEEIRLINDTTFVFARSKHFVGSSDTVWASEFMSIRTEEPQLFEAAEQQNYQTKRFRALMYNLKDNVLLYSDATDMKDMENVILI</sequence>
<keyword evidence="2" id="KW-1185">Reference proteome</keyword>
<keyword evidence="1" id="KW-0808">Transferase</keyword>
<dbReference type="EMBL" id="CACRXK020009076">
    <property type="protein sequence ID" value="CAB4016336.1"/>
    <property type="molecule type" value="Genomic_DNA"/>
</dbReference>
<dbReference type="AlphaFoldDB" id="A0A7D9IYD0"/>
<dbReference type="Proteomes" id="UP001152795">
    <property type="component" value="Unassembled WGS sequence"/>
</dbReference>
<keyword evidence="1" id="KW-0695">RNA-directed DNA polymerase</keyword>
<accession>A0A7D9IYD0</accession>